<dbReference type="eggNOG" id="ENOG502SI3Z">
    <property type="taxonomic scope" value="Eukaryota"/>
</dbReference>
<comment type="caution">
    <text evidence="4">The sequence shown here is derived from an EMBL/GenBank/DDBJ whole genome shotgun (WGS) entry which is preliminary data.</text>
</comment>
<name>A0A0I9Y3S7_FUSFU</name>
<dbReference type="AlphaFoldDB" id="A0A0I9Y3S7"/>
<evidence type="ECO:0000313" key="5">
    <source>
        <dbReference type="Proteomes" id="UP000760494"/>
    </source>
</evidence>
<sequence>MKSAFATAAAVLAGAASAAHETGTFAVLRFTNDQLTRGRMDPILFPGQTSTHVHHIMGGSGFSTKATGKDLQKSKCSNALVKGDNSNYWFPTLYFHDPKSGEFEDVEFDYFNAYYFFEKTHDDIKPFPVGLQIVAGDAMTRTMPKAGSKPNLDPSKGPVNPARMTCPRLNNDYTLPSWDAKSDGRMAGVGDPVNKGEGVGFPDRTCDGKYSPLRADVHFPSCYNPEAGLTDFKNNMAYPEDNDGYLDCPKGWIHVPHLFYEAYWRTDKFTGRWTEGEGKQPFVFSNGDVTGYSSHADFMAGWDEDLLQHIIDTCNAGTEGMDHCPGLTYGLNKGDCTIESEVDEKITGTLSKLPGNNPLSGFSYGDKVPSMPSGGDSETSPSKPSAQPSAQPSASKPASGEKTTAADLPGYTKPASGSTDVHEEPVVPKPTLPSNPSVVSEAAAQATDVLSSAPKPTDIFGKPEKPKKCKTRVHTVWNTVTITQTASVPVQTEAGTPSYKRDHVRRHAHHHGSGHNHLRRRSHLRR</sequence>
<dbReference type="Proteomes" id="UP000760494">
    <property type="component" value="Unassembled WGS sequence"/>
</dbReference>
<dbReference type="PANTHER" id="PTHR43662">
    <property type="match status" value="1"/>
</dbReference>
<evidence type="ECO:0000256" key="1">
    <source>
        <dbReference type="SAM" id="MobiDB-lite"/>
    </source>
</evidence>
<feature type="signal peptide" evidence="2">
    <location>
        <begin position="1"/>
        <end position="18"/>
    </location>
</feature>
<evidence type="ECO:0000259" key="3">
    <source>
        <dbReference type="Pfam" id="PF09362"/>
    </source>
</evidence>
<organism evidence="4 5">
    <name type="scientific">Fusarium fujikuroi</name>
    <name type="common">Bakanae and foot rot disease fungus</name>
    <name type="synonym">Gibberella fujikuroi</name>
    <dbReference type="NCBI Taxonomy" id="5127"/>
    <lineage>
        <taxon>Eukaryota</taxon>
        <taxon>Fungi</taxon>
        <taxon>Dikarya</taxon>
        <taxon>Ascomycota</taxon>
        <taxon>Pezizomycotina</taxon>
        <taxon>Sordariomycetes</taxon>
        <taxon>Hypocreomycetidae</taxon>
        <taxon>Hypocreales</taxon>
        <taxon>Nectriaceae</taxon>
        <taxon>Fusarium</taxon>
        <taxon>Fusarium fujikuroi species complex</taxon>
    </lineage>
</organism>
<dbReference type="PANTHER" id="PTHR43662:SF11">
    <property type="entry name" value="WSC DOMAIN-CONTAINING PROTEIN"/>
    <property type="match status" value="1"/>
</dbReference>
<accession>A0A0I9Y3S7</accession>
<feature type="region of interest" description="Disordered" evidence="1">
    <location>
        <begin position="504"/>
        <end position="526"/>
    </location>
</feature>
<evidence type="ECO:0000256" key="2">
    <source>
        <dbReference type="SAM" id="SignalP"/>
    </source>
</evidence>
<keyword evidence="2" id="KW-0732">Signal</keyword>
<feature type="compositionally biased region" description="Low complexity" evidence="1">
    <location>
        <begin position="380"/>
        <end position="398"/>
    </location>
</feature>
<gene>
    <name evidence="4" type="ORF">C2S_10612</name>
</gene>
<dbReference type="InterPro" id="IPR018535">
    <property type="entry name" value="DUF1996"/>
</dbReference>
<proteinExistence type="predicted"/>
<dbReference type="EMBL" id="CABFJX010000387">
    <property type="protein sequence ID" value="VTT77531.1"/>
    <property type="molecule type" value="Genomic_DNA"/>
</dbReference>
<feature type="chain" id="PRO_5014229944" description="DUF1996 domain-containing protein" evidence="2">
    <location>
        <begin position="19"/>
        <end position="526"/>
    </location>
</feature>
<evidence type="ECO:0000313" key="4">
    <source>
        <dbReference type="EMBL" id="VTT77531.1"/>
    </source>
</evidence>
<dbReference type="OrthoDB" id="74764at2759"/>
<protein>
    <recommendedName>
        <fullName evidence="3">DUF1996 domain-containing protein</fullName>
    </recommendedName>
</protein>
<reference evidence="4" key="1">
    <citation type="submission" date="2019-05" db="EMBL/GenBank/DDBJ databases">
        <authorList>
            <person name="Piombo E."/>
        </authorList>
    </citation>
    <scope>NUCLEOTIDE SEQUENCE</scope>
    <source>
        <strain evidence="4">C2S</strain>
    </source>
</reference>
<feature type="domain" description="DUF1996" evidence="3">
    <location>
        <begin position="41"/>
        <end position="302"/>
    </location>
</feature>
<dbReference type="Pfam" id="PF09362">
    <property type="entry name" value="DUF1996"/>
    <property type="match status" value="1"/>
</dbReference>
<feature type="region of interest" description="Disordered" evidence="1">
    <location>
        <begin position="348"/>
        <end position="465"/>
    </location>
</feature>